<evidence type="ECO:0000313" key="2">
    <source>
        <dbReference type="Proteomes" id="UP000001542"/>
    </source>
</evidence>
<dbReference type="EMBL" id="DS113547">
    <property type="protein sequence ID" value="EAY02073.1"/>
    <property type="molecule type" value="Genomic_DNA"/>
</dbReference>
<dbReference type="Pfam" id="PF12796">
    <property type="entry name" value="Ank_2"/>
    <property type="match status" value="1"/>
</dbReference>
<dbReference type="Gene3D" id="1.25.40.20">
    <property type="entry name" value="Ankyrin repeat-containing domain"/>
    <property type="match status" value="2"/>
</dbReference>
<dbReference type="RefSeq" id="XP_001330526.1">
    <property type="nucleotide sequence ID" value="XM_001330491.1"/>
</dbReference>
<dbReference type="KEGG" id="tva:4759910"/>
<dbReference type="PANTHER" id="PTHR24159:SF5">
    <property type="entry name" value="ANK_REP_REGION DOMAIN-CONTAINING PROTEIN"/>
    <property type="match status" value="1"/>
</dbReference>
<dbReference type="SUPFAM" id="SSF48403">
    <property type="entry name" value="Ankyrin repeat"/>
    <property type="match status" value="1"/>
</dbReference>
<reference evidence="1" key="2">
    <citation type="journal article" date="2007" name="Science">
        <title>Draft genome sequence of the sexually transmitted pathogen Trichomonas vaginalis.</title>
        <authorList>
            <person name="Carlton J.M."/>
            <person name="Hirt R.P."/>
            <person name="Silva J.C."/>
            <person name="Delcher A.L."/>
            <person name="Schatz M."/>
            <person name="Zhao Q."/>
            <person name="Wortman J.R."/>
            <person name="Bidwell S.L."/>
            <person name="Alsmark U.C.M."/>
            <person name="Besteiro S."/>
            <person name="Sicheritz-Ponten T."/>
            <person name="Noel C.J."/>
            <person name="Dacks J.B."/>
            <person name="Foster P.G."/>
            <person name="Simillion C."/>
            <person name="Van de Peer Y."/>
            <person name="Miranda-Saavedra D."/>
            <person name="Barton G.J."/>
            <person name="Westrop G.D."/>
            <person name="Mueller S."/>
            <person name="Dessi D."/>
            <person name="Fiori P.L."/>
            <person name="Ren Q."/>
            <person name="Paulsen I."/>
            <person name="Zhang H."/>
            <person name="Bastida-Corcuera F.D."/>
            <person name="Simoes-Barbosa A."/>
            <person name="Brown M.T."/>
            <person name="Hayes R.D."/>
            <person name="Mukherjee M."/>
            <person name="Okumura C.Y."/>
            <person name="Schneider R."/>
            <person name="Smith A.J."/>
            <person name="Vanacova S."/>
            <person name="Villalvazo M."/>
            <person name="Haas B.J."/>
            <person name="Pertea M."/>
            <person name="Feldblyum T.V."/>
            <person name="Utterback T.R."/>
            <person name="Shu C.L."/>
            <person name="Osoegawa K."/>
            <person name="de Jong P.J."/>
            <person name="Hrdy I."/>
            <person name="Horvathova L."/>
            <person name="Zubacova Z."/>
            <person name="Dolezal P."/>
            <person name="Malik S.B."/>
            <person name="Logsdon J.M. Jr."/>
            <person name="Henze K."/>
            <person name="Gupta A."/>
            <person name="Wang C.C."/>
            <person name="Dunne R.L."/>
            <person name="Upcroft J.A."/>
            <person name="Upcroft P."/>
            <person name="White O."/>
            <person name="Salzberg S.L."/>
            <person name="Tang P."/>
            <person name="Chiu C.-H."/>
            <person name="Lee Y.-S."/>
            <person name="Embley T.M."/>
            <person name="Coombs G.H."/>
            <person name="Mottram J.C."/>
            <person name="Tachezy J."/>
            <person name="Fraser-Liggett C.M."/>
            <person name="Johnson P.J."/>
        </authorList>
    </citation>
    <scope>NUCLEOTIDE SEQUENCE [LARGE SCALE GENOMIC DNA]</scope>
    <source>
        <strain evidence="1">G3</strain>
    </source>
</reference>
<sequence length="286" mass="33654">MDEAKHTNAEAYKLLLDNGGKARAKGDIDTVSLLDYHAMKGNFEIVKILVDYGARITKNTFYDCKDDRSLYYLIDHAGDFLLEDSLEILINQDTRPSGFIYYFRNHSIKDYFPSYLLKCLSRAFQVKNESVCIFILKNIEISDKINLKDFPEDTEHWLINAVDMNIPECLRLLLEIMEKSHLIEGYFKPKPKSRVCFYRAIELPDYYLHAAKLNNIEIIKILIEYKVPINHEFDDYYNNALFWSAIHCNSEIIHILLEYGYEKLDLREEDITTFHIHPDFVKLISK</sequence>
<keyword evidence="2" id="KW-1185">Reference proteome</keyword>
<gene>
    <name evidence="1" type="ORF">TVAG_485080</name>
</gene>
<dbReference type="Proteomes" id="UP000001542">
    <property type="component" value="Unassembled WGS sequence"/>
</dbReference>
<dbReference type="InterPro" id="IPR002110">
    <property type="entry name" value="Ankyrin_rpt"/>
</dbReference>
<proteinExistence type="predicted"/>
<dbReference type="VEuPathDB" id="TrichDB:TVAGG3_0753970"/>
<dbReference type="AlphaFoldDB" id="A2EZ24"/>
<reference evidence="1" key="1">
    <citation type="submission" date="2006-10" db="EMBL/GenBank/DDBJ databases">
        <authorList>
            <person name="Amadeo P."/>
            <person name="Zhao Q."/>
            <person name="Wortman J."/>
            <person name="Fraser-Liggett C."/>
            <person name="Carlton J."/>
        </authorList>
    </citation>
    <scope>NUCLEOTIDE SEQUENCE</scope>
    <source>
        <strain evidence="1">G3</strain>
    </source>
</reference>
<dbReference type="SMR" id="A2EZ24"/>
<dbReference type="VEuPathDB" id="TrichDB:TVAG_485080"/>
<dbReference type="InParanoid" id="A2EZ24"/>
<evidence type="ECO:0000313" key="1">
    <source>
        <dbReference type="EMBL" id="EAY02073.1"/>
    </source>
</evidence>
<dbReference type="SMART" id="SM00248">
    <property type="entry name" value="ANK"/>
    <property type="match status" value="3"/>
</dbReference>
<accession>A2EZ24</accession>
<dbReference type="InterPro" id="IPR036770">
    <property type="entry name" value="Ankyrin_rpt-contain_sf"/>
</dbReference>
<organism evidence="1 2">
    <name type="scientific">Trichomonas vaginalis (strain ATCC PRA-98 / G3)</name>
    <dbReference type="NCBI Taxonomy" id="412133"/>
    <lineage>
        <taxon>Eukaryota</taxon>
        <taxon>Metamonada</taxon>
        <taxon>Parabasalia</taxon>
        <taxon>Trichomonadida</taxon>
        <taxon>Trichomonadidae</taxon>
        <taxon>Trichomonas</taxon>
    </lineage>
</organism>
<protein>
    <submittedName>
        <fullName evidence="1">Uncharacterized protein</fullName>
    </submittedName>
</protein>
<dbReference type="PANTHER" id="PTHR24159">
    <property type="match status" value="1"/>
</dbReference>
<name>A2EZ24_TRIV3</name>